<evidence type="ECO:0000259" key="4">
    <source>
        <dbReference type="PROSITE" id="PS50987"/>
    </source>
</evidence>
<dbReference type="GO" id="GO:0003677">
    <property type="term" value="F:DNA binding"/>
    <property type="evidence" value="ECO:0007669"/>
    <property type="project" value="UniProtKB-KW"/>
</dbReference>
<keyword evidence="1" id="KW-0805">Transcription regulation</keyword>
<dbReference type="RefSeq" id="WP_189498712.1">
    <property type="nucleotide sequence ID" value="NZ_BMZH01000010.1"/>
</dbReference>
<dbReference type="CDD" id="cd00090">
    <property type="entry name" value="HTH_ARSR"/>
    <property type="match status" value="1"/>
</dbReference>
<evidence type="ECO:0000256" key="2">
    <source>
        <dbReference type="ARBA" id="ARBA00023125"/>
    </source>
</evidence>
<evidence type="ECO:0000313" key="6">
    <source>
        <dbReference type="Proteomes" id="UP000634004"/>
    </source>
</evidence>
<dbReference type="SMART" id="SM00418">
    <property type="entry name" value="HTH_ARSR"/>
    <property type="match status" value="1"/>
</dbReference>
<accession>A0A8J3CSP1</accession>
<reference evidence="5" key="1">
    <citation type="journal article" date="2014" name="Int. J. Syst. Evol. Microbiol.">
        <title>Complete genome sequence of Corynebacterium casei LMG S-19264T (=DSM 44701T), isolated from a smear-ripened cheese.</title>
        <authorList>
            <consortium name="US DOE Joint Genome Institute (JGI-PGF)"/>
            <person name="Walter F."/>
            <person name="Albersmeier A."/>
            <person name="Kalinowski J."/>
            <person name="Ruckert C."/>
        </authorList>
    </citation>
    <scope>NUCLEOTIDE SEQUENCE</scope>
    <source>
        <strain evidence="5">KCTC 32513</strain>
    </source>
</reference>
<dbReference type="PANTHER" id="PTHR43132">
    <property type="entry name" value="ARSENICAL RESISTANCE OPERON REPRESSOR ARSR-RELATED"/>
    <property type="match status" value="1"/>
</dbReference>
<feature type="domain" description="HTH arsR-type" evidence="4">
    <location>
        <begin position="1"/>
        <end position="95"/>
    </location>
</feature>
<keyword evidence="2" id="KW-0238">DNA-binding</keyword>
<organism evidence="5 6">
    <name type="scientific">Algimonas arctica</name>
    <dbReference type="NCBI Taxonomy" id="1479486"/>
    <lineage>
        <taxon>Bacteria</taxon>
        <taxon>Pseudomonadati</taxon>
        <taxon>Pseudomonadota</taxon>
        <taxon>Alphaproteobacteria</taxon>
        <taxon>Maricaulales</taxon>
        <taxon>Robiginitomaculaceae</taxon>
        <taxon>Algimonas</taxon>
    </lineage>
</organism>
<comment type="caution">
    <text evidence="5">The sequence shown here is derived from an EMBL/GenBank/DDBJ whole genome shotgun (WGS) entry which is preliminary data.</text>
</comment>
<evidence type="ECO:0000256" key="3">
    <source>
        <dbReference type="ARBA" id="ARBA00023163"/>
    </source>
</evidence>
<dbReference type="InterPro" id="IPR011991">
    <property type="entry name" value="ArsR-like_HTH"/>
</dbReference>
<dbReference type="InterPro" id="IPR051011">
    <property type="entry name" value="Metal_resp_trans_reg"/>
</dbReference>
<dbReference type="GO" id="GO:0003700">
    <property type="term" value="F:DNA-binding transcription factor activity"/>
    <property type="evidence" value="ECO:0007669"/>
    <property type="project" value="InterPro"/>
</dbReference>
<keyword evidence="3" id="KW-0804">Transcription</keyword>
<dbReference type="InterPro" id="IPR001845">
    <property type="entry name" value="HTH_ArsR_DNA-bd_dom"/>
</dbReference>
<dbReference type="PROSITE" id="PS50987">
    <property type="entry name" value="HTH_ARSR_2"/>
    <property type="match status" value="1"/>
</dbReference>
<dbReference type="AlphaFoldDB" id="A0A8J3CSP1"/>
<dbReference type="SUPFAM" id="SSF46785">
    <property type="entry name" value="Winged helix' DNA-binding domain"/>
    <property type="match status" value="1"/>
</dbReference>
<dbReference type="PANTHER" id="PTHR43132:SF2">
    <property type="entry name" value="ARSENICAL RESISTANCE OPERON REPRESSOR ARSR-RELATED"/>
    <property type="match status" value="1"/>
</dbReference>
<evidence type="ECO:0000313" key="5">
    <source>
        <dbReference type="EMBL" id="GHB00142.1"/>
    </source>
</evidence>
<dbReference type="Gene3D" id="1.10.10.10">
    <property type="entry name" value="Winged helix-like DNA-binding domain superfamily/Winged helix DNA-binding domain"/>
    <property type="match status" value="1"/>
</dbReference>
<gene>
    <name evidence="5" type="ORF">GCM10009069_23710</name>
</gene>
<protein>
    <submittedName>
        <fullName evidence="5">Transcriptional regulator</fullName>
    </submittedName>
</protein>
<dbReference type="InterPro" id="IPR036388">
    <property type="entry name" value="WH-like_DNA-bd_sf"/>
</dbReference>
<dbReference type="InterPro" id="IPR036390">
    <property type="entry name" value="WH_DNA-bd_sf"/>
</dbReference>
<reference evidence="5" key="2">
    <citation type="submission" date="2020-09" db="EMBL/GenBank/DDBJ databases">
        <authorList>
            <person name="Sun Q."/>
            <person name="Kim S."/>
        </authorList>
    </citation>
    <scope>NUCLEOTIDE SEQUENCE</scope>
    <source>
        <strain evidence="5">KCTC 32513</strain>
    </source>
</reference>
<dbReference type="EMBL" id="BMZH01000010">
    <property type="protein sequence ID" value="GHB00142.1"/>
    <property type="molecule type" value="Genomic_DNA"/>
</dbReference>
<dbReference type="Proteomes" id="UP000634004">
    <property type="component" value="Unassembled WGS sequence"/>
</dbReference>
<sequence length="98" mass="10732">MEQPAAIQCLTAIAHDGRLSLVRRLIQCGPPGISSGDLAKAENINASTASAQLLVLSNSGLVRSHRRGKRMIYVADFDRFQRLISFLMEDCCTGVRDE</sequence>
<proteinExistence type="predicted"/>
<name>A0A8J3CSP1_9PROT</name>
<keyword evidence="6" id="KW-1185">Reference proteome</keyword>
<evidence type="ECO:0000256" key="1">
    <source>
        <dbReference type="ARBA" id="ARBA00023015"/>
    </source>
</evidence>